<dbReference type="Gene3D" id="2.60.450.10">
    <property type="entry name" value="Lipopolysaccharide (LPS) transport protein A like domain"/>
    <property type="match status" value="2"/>
</dbReference>
<evidence type="ECO:0000259" key="3">
    <source>
        <dbReference type="Pfam" id="PF13100"/>
    </source>
</evidence>
<sequence>MKFKFLIILSFLLLTLNIGKAQKKEKIKYQADVMKYSRENKEPVRKLLNNVIFRQGTLIIKCDSANFYNKKNIMEAYGNIIITDVDSLKISGNKLIYDGNNKTAKLRENVIYNKNDYNLETNYLDYNIKDKIGKFYEKGILTEKENTLISKNGIFYAQKKYSIFFNTVEFNGPEYILKTDSLKYNSTNEVLETYGFTEIFTEDSIYIEALGGNFKTKKKSSLLNMSIIETNNYILEANEINLDNETMFYYANNNVNLKIKDSDYTVSGNEGYYDKKKNITKIYGDPLLKKVFQNDTFYLSSDTIVAFNDSTNLDMIIAYNNVKFYKKNFKGKTDSISFIIEDSLINMFNNPIIWNGDNQITSDSINFKIYDNTIEEMNLIKNAFIVSRDSMKNFNQIKGRNMKAFFDDSNFLKNINVNGNGETVYFALNETSDKILGLNYIICSDLKLNFNKSEIQNIIFFKNPKAKLIPPHEIKEEDLFLKNFNWREKEKPKIQDVVHYFRKKIYLRNEN</sequence>
<dbReference type="GO" id="GO:0017089">
    <property type="term" value="F:glycolipid transfer activity"/>
    <property type="evidence" value="ECO:0007669"/>
    <property type="project" value="TreeGrafter"/>
</dbReference>
<dbReference type="AlphaFoldDB" id="A0A381NKE2"/>
<accession>A0A381NKE2</accession>
<dbReference type="GO" id="GO:0030288">
    <property type="term" value="C:outer membrane-bounded periplasmic space"/>
    <property type="evidence" value="ECO:0007669"/>
    <property type="project" value="TreeGrafter"/>
</dbReference>
<organism evidence="4">
    <name type="scientific">marine metagenome</name>
    <dbReference type="NCBI Taxonomy" id="408172"/>
    <lineage>
        <taxon>unclassified sequences</taxon>
        <taxon>metagenomes</taxon>
        <taxon>ecological metagenomes</taxon>
    </lineage>
</organism>
<dbReference type="PANTHER" id="PTHR36504:SF1">
    <property type="entry name" value="LIPOPOLYSACCHARIDE EXPORT SYSTEM PROTEIN LPTA"/>
    <property type="match status" value="1"/>
</dbReference>
<dbReference type="GO" id="GO:0015920">
    <property type="term" value="P:lipopolysaccharide transport"/>
    <property type="evidence" value="ECO:0007669"/>
    <property type="project" value="TreeGrafter"/>
</dbReference>
<keyword evidence="1" id="KW-0732">Signal</keyword>
<name>A0A381NKE2_9ZZZZ</name>
<dbReference type="PANTHER" id="PTHR36504">
    <property type="entry name" value="LIPOPOLYSACCHARIDE EXPORT SYSTEM PROTEIN LPTA"/>
    <property type="match status" value="1"/>
</dbReference>
<dbReference type="GO" id="GO:0009279">
    <property type="term" value="C:cell outer membrane"/>
    <property type="evidence" value="ECO:0007669"/>
    <property type="project" value="TreeGrafter"/>
</dbReference>
<dbReference type="InterPro" id="IPR005653">
    <property type="entry name" value="OstA-like_N"/>
</dbReference>
<feature type="domain" description="Organic solvent tolerance-like N-terminal" evidence="3">
    <location>
        <begin position="30"/>
        <end position="180"/>
    </location>
</feature>
<proteinExistence type="predicted"/>
<gene>
    <name evidence="4" type="ORF">METZ01_LOCUS7693</name>
</gene>
<evidence type="ECO:0000256" key="1">
    <source>
        <dbReference type="ARBA" id="ARBA00022729"/>
    </source>
</evidence>
<dbReference type="Pfam" id="PF03968">
    <property type="entry name" value="LptD_N"/>
    <property type="match status" value="1"/>
</dbReference>
<feature type="domain" description="Organic solvent tolerance-like N-terminal" evidence="2">
    <location>
        <begin position="268"/>
        <end position="369"/>
    </location>
</feature>
<protein>
    <recommendedName>
        <fullName evidence="2 3">Organic solvent tolerance-like N-terminal domain-containing protein</fullName>
    </recommendedName>
</protein>
<reference evidence="4" key="1">
    <citation type="submission" date="2018-05" db="EMBL/GenBank/DDBJ databases">
        <authorList>
            <person name="Lanie J.A."/>
            <person name="Ng W.-L."/>
            <person name="Kazmierczak K.M."/>
            <person name="Andrzejewski T.M."/>
            <person name="Davidsen T.M."/>
            <person name="Wayne K.J."/>
            <person name="Tettelin H."/>
            <person name="Glass J.I."/>
            <person name="Rusch D."/>
            <person name="Podicherti R."/>
            <person name="Tsui H.-C.T."/>
            <person name="Winkler M.E."/>
        </authorList>
    </citation>
    <scope>NUCLEOTIDE SEQUENCE</scope>
</reference>
<evidence type="ECO:0000313" key="4">
    <source>
        <dbReference type="EMBL" id="SUZ54839.1"/>
    </source>
</evidence>
<dbReference type="InterPro" id="IPR052037">
    <property type="entry name" value="LPS_export_LptA"/>
</dbReference>
<evidence type="ECO:0000259" key="2">
    <source>
        <dbReference type="Pfam" id="PF03968"/>
    </source>
</evidence>
<dbReference type="EMBL" id="UINC01000410">
    <property type="protein sequence ID" value="SUZ54839.1"/>
    <property type="molecule type" value="Genomic_DNA"/>
</dbReference>
<dbReference type="Pfam" id="PF13100">
    <property type="entry name" value="OstA_2"/>
    <property type="match status" value="1"/>
</dbReference>